<organism evidence="19 20">
    <name type="scientific">candidate division KSB3 bacterium</name>
    <dbReference type="NCBI Taxonomy" id="2044937"/>
    <lineage>
        <taxon>Bacteria</taxon>
        <taxon>candidate division KSB3</taxon>
    </lineage>
</organism>
<dbReference type="InterPro" id="IPR004602">
    <property type="entry name" value="UvrA"/>
</dbReference>
<dbReference type="GO" id="GO:0008270">
    <property type="term" value="F:zinc ion binding"/>
    <property type="evidence" value="ECO:0007669"/>
    <property type="project" value="UniProtKB-UniRule"/>
</dbReference>
<evidence type="ECO:0000313" key="20">
    <source>
        <dbReference type="Proteomes" id="UP000229740"/>
    </source>
</evidence>
<dbReference type="Gene3D" id="1.20.1580.10">
    <property type="entry name" value="ABC transporter ATPase like domain"/>
    <property type="match status" value="2"/>
</dbReference>
<keyword evidence="5 17" id="KW-0547">Nucleotide-binding</keyword>
<dbReference type="GO" id="GO:0009432">
    <property type="term" value="P:SOS response"/>
    <property type="evidence" value="ECO:0007669"/>
    <property type="project" value="UniProtKB-UniRule"/>
</dbReference>
<dbReference type="GO" id="GO:0003677">
    <property type="term" value="F:DNA binding"/>
    <property type="evidence" value="ECO:0007669"/>
    <property type="project" value="UniProtKB-UniRule"/>
</dbReference>
<gene>
    <name evidence="17" type="primary">uvrA</name>
    <name evidence="19" type="ORF">CSB45_14490</name>
</gene>
<feature type="binding site" evidence="17">
    <location>
        <begin position="33"/>
        <end position="40"/>
    </location>
    <ligand>
        <name>ATP</name>
        <dbReference type="ChEBI" id="CHEBI:30616"/>
    </ligand>
</feature>
<dbReference type="Gene3D" id="3.30.1490.20">
    <property type="entry name" value="ATP-grasp fold, A domain"/>
    <property type="match status" value="1"/>
</dbReference>
<dbReference type="SUPFAM" id="SSF52540">
    <property type="entry name" value="P-loop containing nucleoside triphosphate hydrolases"/>
    <property type="match status" value="2"/>
</dbReference>
<evidence type="ECO:0000313" key="19">
    <source>
        <dbReference type="EMBL" id="PID55740.1"/>
    </source>
</evidence>
<evidence type="ECO:0000256" key="2">
    <source>
        <dbReference type="ARBA" id="ARBA00022490"/>
    </source>
</evidence>
<keyword evidence="13 17" id="KW-0234">DNA repair</keyword>
<dbReference type="InterPro" id="IPR041552">
    <property type="entry name" value="UvrA_DNA-bd"/>
</dbReference>
<comment type="similarity">
    <text evidence="14 17">Belongs to the ABC transporter superfamily. UvrA family.</text>
</comment>
<keyword evidence="4 17" id="KW-0677">Repeat</keyword>
<comment type="caution">
    <text evidence="19">The sequence shown here is derived from an EMBL/GenBank/DDBJ whole genome shotgun (WGS) entry which is preliminary data.</text>
</comment>
<dbReference type="Gene3D" id="1.10.8.280">
    <property type="entry name" value="ABC transporter ATPase domain-like"/>
    <property type="match status" value="1"/>
</dbReference>
<proteinExistence type="inferred from homology"/>
<keyword evidence="10 17" id="KW-0067">ATP-binding</keyword>
<dbReference type="FunFam" id="1.20.1580.10:FF:000002">
    <property type="entry name" value="UvrABC system protein A"/>
    <property type="match status" value="1"/>
</dbReference>
<evidence type="ECO:0000256" key="14">
    <source>
        <dbReference type="ARBA" id="ARBA00038000"/>
    </source>
</evidence>
<evidence type="ECO:0000259" key="18">
    <source>
        <dbReference type="PROSITE" id="PS50893"/>
    </source>
</evidence>
<evidence type="ECO:0000256" key="1">
    <source>
        <dbReference type="ARBA" id="ARBA00004496"/>
    </source>
</evidence>
<keyword evidence="7 17" id="KW-0228">DNA excision</keyword>
<evidence type="ECO:0000256" key="7">
    <source>
        <dbReference type="ARBA" id="ARBA00022769"/>
    </source>
</evidence>
<feature type="binding site" evidence="17">
    <location>
        <begin position="639"/>
        <end position="646"/>
    </location>
    <ligand>
        <name>ATP</name>
        <dbReference type="ChEBI" id="CHEBI:30616"/>
    </ligand>
</feature>
<evidence type="ECO:0000256" key="4">
    <source>
        <dbReference type="ARBA" id="ARBA00022737"/>
    </source>
</evidence>
<dbReference type="Pfam" id="PF17755">
    <property type="entry name" value="UvrA_DNA-bind"/>
    <property type="match status" value="1"/>
</dbReference>
<dbReference type="NCBIfam" id="TIGR00630">
    <property type="entry name" value="uvra"/>
    <property type="match status" value="1"/>
</dbReference>
<dbReference type="FunFam" id="3.40.50.300:FF:000028">
    <property type="entry name" value="UvrABC system protein A"/>
    <property type="match status" value="1"/>
</dbReference>
<accession>A0A2G6E128</accession>
<comment type="subunit">
    <text evidence="17">Forms a heterotetramer with UvrB during the search for lesions.</text>
</comment>
<dbReference type="PROSITE" id="PS50893">
    <property type="entry name" value="ABC_TRANSPORTER_2"/>
    <property type="match status" value="1"/>
</dbReference>
<keyword evidence="9 17" id="KW-0862">Zinc</keyword>
<dbReference type="GO" id="GO:0005524">
    <property type="term" value="F:ATP binding"/>
    <property type="evidence" value="ECO:0007669"/>
    <property type="project" value="UniProtKB-UniRule"/>
</dbReference>
<evidence type="ECO:0000256" key="3">
    <source>
        <dbReference type="ARBA" id="ARBA00022723"/>
    </source>
</evidence>
<dbReference type="Gene3D" id="3.40.50.300">
    <property type="entry name" value="P-loop containing nucleotide triphosphate hydrolases"/>
    <property type="match status" value="2"/>
</dbReference>
<dbReference type="GO" id="GO:0006289">
    <property type="term" value="P:nucleotide-excision repair"/>
    <property type="evidence" value="ECO:0007669"/>
    <property type="project" value="UniProtKB-UniRule"/>
</dbReference>
<dbReference type="HAMAP" id="MF_00205">
    <property type="entry name" value="UvrA"/>
    <property type="match status" value="1"/>
</dbReference>
<dbReference type="InterPro" id="IPR003593">
    <property type="entry name" value="AAA+_ATPase"/>
</dbReference>
<evidence type="ECO:0000256" key="6">
    <source>
        <dbReference type="ARBA" id="ARBA00022763"/>
    </source>
</evidence>
<dbReference type="CDD" id="cd03271">
    <property type="entry name" value="ABC_UvrA_II"/>
    <property type="match status" value="1"/>
</dbReference>
<feature type="domain" description="ABC transporter" evidence="18">
    <location>
        <begin position="597"/>
        <end position="935"/>
    </location>
</feature>
<dbReference type="NCBIfam" id="NF001503">
    <property type="entry name" value="PRK00349.1"/>
    <property type="match status" value="1"/>
</dbReference>
<keyword evidence="8 17" id="KW-0863">Zinc-finger</keyword>
<comment type="subcellular location">
    <subcellularLocation>
        <location evidence="1 17">Cytoplasm</location>
    </subcellularLocation>
</comment>
<evidence type="ECO:0000256" key="8">
    <source>
        <dbReference type="ARBA" id="ARBA00022771"/>
    </source>
</evidence>
<evidence type="ECO:0000256" key="5">
    <source>
        <dbReference type="ARBA" id="ARBA00022741"/>
    </source>
</evidence>
<dbReference type="GO" id="GO:0009380">
    <property type="term" value="C:excinuclease repair complex"/>
    <property type="evidence" value="ECO:0007669"/>
    <property type="project" value="InterPro"/>
</dbReference>
<dbReference type="EMBL" id="PDPS01000044">
    <property type="protein sequence ID" value="PID55740.1"/>
    <property type="molecule type" value="Genomic_DNA"/>
</dbReference>
<evidence type="ECO:0000256" key="15">
    <source>
        <dbReference type="ARBA" id="ARBA00039316"/>
    </source>
</evidence>
<dbReference type="AlphaFoldDB" id="A0A2G6E128"/>
<keyword evidence="12 17" id="KW-0238">DNA-binding</keyword>
<evidence type="ECO:0000256" key="11">
    <source>
        <dbReference type="ARBA" id="ARBA00022881"/>
    </source>
</evidence>
<keyword evidence="3 17" id="KW-0479">Metal-binding</keyword>
<dbReference type="InterPro" id="IPR003439">
    <property type="entry name" value="ABC_transporter-like_ATP-bd"/>
</dbReference>
<dbReference type="PANTHER" id="PTHR43152:SF3">
    <property type="entry name" value="UVRABC SYSTEM PROTEIN A"/>
    <property type="match status" value="1"/>
</dbReference>
<sequence length="943" mass="105043">MSATSIVIRGAKEHNLKNIDIEIPRDRLVVITGPSGSGKSSLAFDTIYAEGQRRYVESLSAYARQFLNQMEKPDVESIEGLSPAISIEQKTVSKNPRSTVGTSTEIYDYLRLLFARVGKPHCWKCGRAIASQTVQQMVDRVLELPEKTKFQVLAPIVRGRKGEYRQVFEDLQREGYVRVRVDGEMRDLSDEIVLERYKTHDIEVVIDRLVHKSGIAQRLADSIEVAVKLAEGIVLIDVIGAEDMLFSEKLACIDCGISYSELEPRMFSFNSPHGACPDCDGLGTQRVIDPRLVVPDPSKSIQEGALAAWNTSGQNYFYQMLASVAEYYHFSLTTPFEKLPKKLQNIVLYGTGDEKIRYHYQNANGQYDYQGSFEGAITQLERRYHETASEYARNKYEEFMSMDACPSCQGQRLGKESLSVKIHDYSIIDMTRLSVKEALKTVGELSFTEQETSIAEPILKEIKARLGFMSKVGLDYLSLDRATATLSGGEGQRIRLATQIGSGLVGVLYILDEPSIGLHQRDNTRLLEMLEALRDMGNTILVVEHDEDTMRCADYILDLGPAAGKHGGEVVAHGTPAEIMENKASLTGSYLSHRQTIPLPDKRRKPFNNAVLTIRGACEHNLKDLDVEIPLGVFVCVTGVSGSGKSTLVDDILYRDLAHHFYRAKAQPGACREIHGHEHIDKVIDIDQSPIGRTPRSNPATYTGLFSPIRDLFAKVPEARMRGYKPGRFSFNVKGGRCEACKGDGLLKIEMHFLPDVYVTCDVCHGRRYNRETLEIRYKGKNIAEVLDMTVADALYFMEHVPSVSRRLQTLYDVGLDYIHLGQQATTLSGGEAQRVKLSRELSKKSTGNTLYILDEPTTGLHFDDIKKLLEVLGKLVDAGNTVLVIEHNLDVIKSADYLIDLGPEGGDDGGRIVATGTPEEVMSIEASHTGRFLKKVLTSRIT</sequence>
<evidence type="ECO:0000256" key="17">
    <source>
        <dbReference type="HAMAP-Rule" id="MF_00205"/>
    </source>
</evidence>
<dbReference type="CDD" id="cd03270">
    <property type="entry name" value="ABC_UvrA_I"/>
    <property type="match status" value="1"/>
</dbReference>
<dbReference type="Proteomes" id="UP000229740">
    <property type="component" value="Unassembled WGS sequence"/>
</dbReference>
<protein>
    <recommendedName>
        <fullName evidence="15 17">UvrABC system protein A</fullName>
        <shortName evidence="17">UvrA protein</shortName>
    </recommendedName>
    <alternativeName>
        <fullName evidence="16 17">Excinuclease ABC subunit A</fullName>
    </alternativeName>
</protein>
<evidence type="ECO:0000256" key="10">
    <source>
        <dbReference type="ARBA" id="ARBA00022840"/>
    </source>
</evidence>
<dbReference type="InterPro" id="IPR017871">
    <property type="entry name" value="ABC_transporter-like_CS"/>
</dbReference>
<dbReference type="InterPro" id="IPR013815">
    <property type="entry name" value="ATP_grasp_subdomain_1"/>
</dbReference>
<name>A0A2G6E128_9BACT</name>
<comment type="function">
    <text evidence="17">The UvrABC repair system catalyzes the recognition and processing of DNA lesions. UvrA is an ATPase and a DNA-binding protein. A damage recognition complex composed of 2 UvrA and 2 UvrB subunits scans DNA for abnormalities. When the presence of a lesion has been verified by UvrB, the UvrA molecules dissociate.</text>
</comment>
<feature type="zinc finger region" description="C4-type" evidence="17">
    <location>
        <begin position="252"/>
        <end position="279"/>
    </location>
</feature>
<dbReference type="GO" id="GO:0005737">
    <property type="term" value="C:cytoplasm"/>
    <property type="evidence" value="ECO:0007669"/>
    <property type="project" value="UniProtKB-SubCell"/>
</dbReference>
<dbReference type="InterPro" id="IPR041102">
    <property type="entry name" value="UvrA_inter"/>
</dbReference>
<keyword evidence="2 17" id="KW-0963">Cytoplasm</keyword>
<dbReference type="InterPro" id="IPR027417">
    <property type="entry name" value="P-loop_NTPase"/>
</dbReference>
<keyword evidence="17" id="KW-0742">SOS response</keyword>
<evidence type="ECO:0000256" key="9">
    <source>
        <dbReference type="ARBA" id="ARBA00022833"/>
    </source>
</evidence>
<dbReference type="PROSITE" id="PS00211">
    <property type="entry name" value="ABC_TRANSPORTER_1"/>
    <property type="match status" value="1"/>
</dbReference>
<dbReference type="GO" id="GO:0009381">
    <property type="term" value="F:excinuclease ABC activity"/>
    <property type="evidence" value="ECO:0007669"/>
    <property type="project" value="UniProtKB-UniRule"/>
</dbReference>
<dbReference type="SMART" id="SM00382">
    <property type="entry name" value="AAA"/>
    <property type="match status" value="2"/>
</dbReference>
<evidence type="ECO:0000256" key="13">
    <source>
        <dbReference type="ARBA" id="ARBA00023204"/>
    </source>
</evidence>
<reference evidence="19 20" key="1">
    <citation type="submission" date="2017-10" db="EMBL/GenBank/DDBJ databases">
        <title>Novel microbial diversity and functional potential in the marine mammal oral microbiome.</title>
        <authorList>
            <person name="Dudek N.K."/>
            <person name="Sun C.L."/>
            <person name="Burstein D."/>
            <person name="Kantor R.S."/>
            <person name="Aliaga Goltsman D.S."/>
            <person name="Bik E.M."/>
            <person name="Thomas B.C."/>
            <person name="Banfield J.F."/>
            <person name="Relman D.A."/>
        </authorList>
    </citation>
    <scope>NUCLEOTIDE SEQUENCE [LARGE SCALE GENOMIC DNA]</scope>
    <source>
        <strain evidence="19">DOLZORAL124_49_17</strain>
    </source>
</reference>
<keyword evidence="6 17" id="KW-0227">DNA damage</keyword>
<evidence type="ECO:0000256" key="12">
    <source>
        <dbReference type="ARBA" id="ARBA00023125"/>
    </source>
</evidence>
<dbReference type="GO" id="GO:0016887">
    <property type="term" value="F:ATP hydrolysis activity"/>
    <property type="evidence" value="ECO:0007669"/>
    <property type="project" value="InterPro"/>
</dbReference>
<dbReference type="PANTHER" id="PTHR43152">
    <property type="entry name" value="UVRABC SYSTEM PROTEIN A"/>
    <property type="match status" value="1"/>
</dbReference>
<evidence type="ECO:0000256" key="16">
    <source>
        <dbReference type="ARBA" id="ARBA00042156"/>
    </source>
</evidence>
<dbReference type="Pfam" id="PF17760">
    <property type="entry name" value="UvrA_inter"/>
    <property type="match status" value="1"/>
</dbReference>
<keyword evidence="11 17" id="KW-0267">Excision nuclease</keyword>
<feature type="zinc finger region" description="C4-type" evidence="17">
    <location>
        <begin position="738"/>
        <end position="764"/>
    </location>
</feature>